<dbReference type="AlphaFoldDB" id="A0A3E0WIL0"/>
<evidence type="ECO:0000313" key="2">
    <source>
        <dbReference type="EMBL" id="RFA32618.1"/>
    </source>
</evidence>
<keyword evidence="3" id="KW-1185">Reference proteome</keyword>
<proteinExistence type="predicted"/>
<keyword evidence="1" id="KW-0472">Membrane</keyword>
<keyword evidence="1" id="KW-0812">Transmembrane</keyword>
<evidence type="ECO:0000256" key="1">
    <source>
        <dbReference type="SAM" id="Phobius"/>
    </source>
</evidence>
<dbReference type="Proteomes" id="UP000256763">
    <property type="component" value="Unassembled WGS sequence"/>
</dbReference>
<keyword evidence="1" id="KW-1133">Transmembrane helix</keyword>
<gene>
    <name evidence="2" type="ORF">CAL65_19290</name>
</gene>
<feature type="transmembrane region" description="Helical" evidence="1">
    <location>
        <begin position="56"/>
        <end position="75"/>
    </location>
</feature>
<dbReference type="EMBL" id="NFZW01000027">
    <property type="protein sequence ID" value="RFA32618.1"/>
    <property type="molecule type" value="Genomic_DNA"/>
</dbReference>
<organism evidence="2 3">
    <name type="scientific">Alkalilimnicola ehrlichii</name>
    <dbReference type="NCBI Taxonomy" id="351052"/>
    <lineage>
        <taxon>Bacteria</taxon>
        <taxon>Pseudomonadati</taxon>
        <taxon>Pseudomonadota</taxon>
        <taxon>Gammaproteobacteria</taxon>
        <taxon>Chromatiales</taxon>
        <taxon>Ectothiorhodospiraceae</taxon>
        <taxon>Alkalilimnicola</taxon>
    </lineage>
</organism>
<sequence length="99" mass="10843">MLLQLNVRGMLIGLFCAAVGGALIMAFTGLASNARLVTAQSYLLEDILPQQTAGRIMANVMGGMGCATLNSLPWIRRRRWRRLPELLLWSASSRRPGNS</sequence>
<feature type="transmembrane region" description="Helical" evidence="1">
    <location>
        <begin position="12"/>
        <end position="36"/>
    </location>
</feature>
<protein>
    <submittedName>
        <fullName evidence="2">Uncharacterized protein</fullName>
    </submittedName>
</protein>
<name>A0A3E0WIL0_9GAMM</name>
<reference evidence="3" key="1">
    <citation type="submission" date="2017-05" db="EMBL/GenBank/DDBJ databases">
        <authorList>
            <person name="Sharma S."/>
            <person name="Sidhu C."/>
            <person name="Pinnaka A.K."/>
        </authorList>
    </citation>
    <scope>NUCLEOTIDE SEQUENCE [LARGE SCALE GENOMIC DNA]</scope>
    <source>
        <strain evidence="3">AK93</strain>
    </source>
</reference>
<evidence type="ECO:0000313" key="3">
    <source>
        <dbReference type="Proteomes" id="UP000256763"/>
    </source>
</evidence>
<comment type="caution">
    <text evidence="2">The sequence shown here is derived from an EMBL/GenBank/DDBJ whole genome shotgun (WGS) entry which is preliminary data.</text>
</comment>
<accession>A0A3E0WIL0</accession>